<evidence type="ECO:0000313" key="2">
    <source>
        <dbReference type="Proteomes" id="UP000436692"/>
    </source>
</evidence>
<dbReference type="CDD" id="cd00257">
    <property type="entry name" value="beta-trefoil_FSCN-like"/>
    <property type="match status" value="1"/>
</dbReference>
<comment type="caution">
    <text evidence="1">The sequence shown here is derived from an EMBL/GenBank/DDBJ whole genome shotgun (WGS) entry which is preliminary data.</text>
</comment>
<sequence>MEVQVTLKNIGSAAFPHVFLRYDGQGHVLPDGQGVGTANCQFYAGPWEAFHIDIVADGSVTIRSSQFPEIYLRMDGRNVSYGQDEGGGLVNGQTGAPGPYEHFVLVPQADGTVAIQSKAFPGIYLRLDGSGVTKFEDAGSGKVNAQIGVGPWEKFHIVDAAK</sequence>
<accession>A0AAE4WGH9</accession>
<dbReference type="Gene3D" id="2.80.10.50">
    <property type="match status" value="1"/>
</dbReference>
<reference evidence="1 2" key="1">
    <citation type="submission" date="2019-12" db="EMBL/GenBank/DDBJ databases">
        <title>Whole-genome sequencing of Allorhizobium vitis.</title>
        <authorList>
            <person name="Gan H.M."/>
            <person name="Szegedi E."/>
            <person name="Burr T."/>
            <person name="Savka M.A."/>
        </authorList>
    </citation>
    <scope>NUCLEOTIDE SEQUENCE [LARGE SCALE GENOMIC DNA]</scope>
    <source>
        <strain evidence="1 2">CG989</strain>
    </source>
</reference>
<dbReference type="AlphaFoldDB" id="A0AAE4WGH9"/>
<gene>
    <name evidence="1" type="ORF">GOZ95_23325</name>
</gene>
<organism evidence="1 2">
    <name type="scientific">Agrobacterium vitis</name>
    <name type="common">Rhizobium vitis</name>
    <dbReference type="NCBI Taxonomy" id="373"/>
    <lineage>
        <taxon>Bacteria</taxon>
        <taxon>Pseudomonadati</taxon>
        <taxon>Pseudomonadota</taxon>
        <taxon>Alphaproteobacteria</taxon>
        <taxon>Hyphomicrobiales</taxon>
        <taxon>Rhizobiaceae</taxon>
        <taxon>Rhizobium/Agrobacterium group</taxon>
        <taxon>Agrobacterium</taxon>
    </lineage>
</organism>
<proteinExistence type="predicted"/>
<dbReference type="SUPFAM" id="SSF50405">
    <property type="entry name" value="Actin-crosslinking proteins"/>
    <property type="match status" value="1"/>
</dbReference>
<evidence type="ECO:0000313" key="1">
    <source>
        <dbReference type="EMBL" id="MUZ60361.1"/>
    </source>
</evidence>
<dbReference type="RefSeq" id="WP_139191252.1">
    <property type="nucleotide sequence ID" value="NZ_CP056042.1"/>
</dbReference>
<dbReference type="InterPro" id="IPR008999">
    <property type="entry name" value="Actin-crosslinking"/>
</dbReference>
<dbReference type="Proteomes" id="UP000436692">
    <property type="component" value="Unassembled WGS sequence"/>
</dbReference>
<protein>
    <submittedName>
        <fullName evidence="1">Uncharacterized protein</fullName>
    </submittedName>
</protein>
<dbReference type="EMBL" id="WPHM01000016">
    <property type="protein sequence ID" value="MUZ60361.1"/>
    <property type="molecule type" value="Genomic_DNA"/>
</dbReference>
<name>A0AAE4WGH9_AGRVI</name>